<evidence type="ECO:0000313" key="5">
    <source>
        <dbReference type="Proteomes" id="UP000028924"/>
    </source>
</evidence>
<dbReference type="EMBL" id="KL662154">
    <property type="protein sequence ID" value="KFM27638.1"/>
    <property type="molecule type" value="Genomic_DNA"/>
</dbReference>
<dbReference type="Pfam" id="PF12697">
    <property type="entry name" value="Abhydrolase_6"/>
    <property type="match status" value="1"/>
</dbReference>
<dbReference type="GO" id="GO:0016787">
    <property type="term" value="F:hydrolase activity"/>
    <property type="evidence" value="ECO:0007669"/>
    <property type="project" value="UniProtKB-KW"/>
</dbReference>
<evidence type="ECO:0000313" key="4">
    <source>
        <dbReference type="EMBL" id="KFM27638.1"/>
    </source>
</evidence>
<feature type="domain" description="AB hydrolase-1" evidence="3">
    <location>
        <begin position="57"/>
        <end position="336"/>
    </location>
</feature>
<dbReference type="AlphaFoldDB" id="A0A087SPI4"/>
<sequence>MLSRGVRELARRWLPALEATPATAGLHTEAAQIYSERLASPGAGSGPTADTGTICVVHGLLGVGRNLATLTRTLLARAEQQSGRPWQAVLLDQRCHGRSGHLGLPPPHILAASAEDILRLFSSGLEYADAPDVLIGHSLGGKVCLELTAQMSRLGKPPSQARHGNGTLTSMLRGRRRTWVLDSWPFRARESFGELRDTERVLDAVAAIPQPLPSREALYQRLGEQGFSEGLQQWLGSNLRQRGKGQYVWQFDLEGARSMLEDYCTQDYTDLLTTPPPGTTIHMVRALESDRWTEESVETLRGLAAVPGMADRGVLEYHELPDAGHWVHVDNPQGLLDMIAPSLSKTL</sequence>
<proteinExistence type="inferred from homology"/>
<evidence type="ECO:0000256" key="2">
    <source>
        <dbReference type="ARBA" id="ARBA00022801"/>
    </source>
</evidence>
<organism evidence="4 5">
    <name type="scientific">Auxenochlorella protothecoides</name>
    <name type="common">Green microalga</name>
    <name type="synonym">Chlorella protothecoides</name>
    <dbReference type="NCBI Taxonomy" id="3075"/>
    <lineage>
        <taxon>Eukaryota</taxon>
        <taxon>Viridiplantae</taxon>
        <taxon>Chlorophyta</taxon>
        <taxon>core chlorophytes</taxon>
        <taxon>Trebouxiophyceae</taxon>
        <taxon>Chlorellales</taxon>
        <taxon>Chlorellaceae</taxon>
        <taxon>Auxenochlorella</taxon>
    </lineage>
</organism>
<dbReference type="RefSeq" id="XP_011400625.1">
    <property type="nucleotide sequence ID" value="XM_011402323.1"/>
</dbReference>
<dbReference type="Gene3D" id="3.40.50.1820">
    <property type="entry name" value="alpha/beta hydrolase"/>
    <property type="match status" value="1"/>
</dbReference>
<accession>A0A087SPI4</accession>
<dbReference type="Proteomes" id="UP000028924">
    <property type="component" value="Unassembled WGS sequence"/>
</dbReference>
<gene>
    <name evidence="4" type="ORF">F751_5602</name>
</gene>
<comment type="similarity">
    <text evidence="1">Belongs to the peptidase S33 family.</text>
</comment>
<dbReference type="GeneID" id="23616993"/>
<dbReference type="InterPro" id="IPR051601">
    <property type="entry name" value="Serine_prot/Carboxylest_S33"/>
</dbReference>
<keyword evidence="2" id="KW-0378">Hydrolase</keyword>
<dbReference type="InterPro" id="IPR000073">
    <property type="entry name" value="AB_hydrolase_1"/>
</dbReference>
<reference evidence="4 5" key="1">
    <citation type="journal article" date="2014" name="BMC Genomics">
        <title>Oil accumulation mechanisms of the oleaginous microalga Chlorella protothecoides revealed through its genome, transcriptomes, and proteomes.</title>
        <authorList>
            <person name="Gao C."/>
            <person name="Wang Y."/>
            <person name="Shen Y."/>
            <person name="Yan D."/>
            <person name="He X."/>
            <person name="Dai J."/>
            <person name="Wu Q."/>
        </authorList>
    </citation>
    <scope>NUCLEOTIDE SEQUENCE [LARGE SCALE GENOMIC DNA]</scope>
    <source>
        <strain evidence="4 5">0710</strain>
    </source>
</reference>
<dbReference type="PANTHER" id="PTHR43248">
    <property type="entry name" value="2-SUCCINYL-6-HYDROXY-2,4-CYCLOHEXADIENE-1-CARBOXYLATE SYNTHASE"/>
    <property type="match status" value="1"/>
</dbReference>
<dbReference type="PANTHER" id="PTHR43248:SF3">
    <property type="entry name" value="AB HYDROLASE-1 DOMAIN-CONTAINING PROTEIN"/>
    <property type="match status" value="1"/>
</dbReference>
<dbReference type="SUPFAM" id="SSF53474">
    <property type="entry name" value="alpha/beta-Hydrolases"/>
    <property type="match status" value="1"/>
</dbReference>
<evidence type="ECO:0000259" key="3">
    <source>
        <dbReference type="Pfam" id="PF12697"/>
    </source>
</evidence>
<name>A0A087SPI4_AUXPR</name>
<dbReference type="InterPro" id="IPR029058">
    <property type="entry name" value="AB_hydrolase_fold"/>
</dbReference>
<dbReference type="eggNOG" id="KOG2382">
    <property type="taxonomic scope" value="Eukaryota"/>
</dbReference>
<keyword evidence="5" id="KW-1185">Reference proteome</keyword>
<dbReference type="KEGG" id="apro:F751_5602"/>
<protein>
    <recommendedName>
        <fullName evidence="3">AB hydrolase-1 domain-containing protein</fullName>
    </recommendedName>
</protein>
<evidence type="ECO:0000256" key="1">
    <source>
        <dbReference type="ARBA" id="ARBA00010088"/>
    </source>
</evidence>
<dbReference type="OrthoDB" id="8119704at2759"/>